<evidence type="ECO:0000313" key="1">
    <source>
        <dbReference type="EMBL" id="KIJ93024.1"/>
    </source>
</evidence>
<organism evidence="1 2">
    <name type="scientific">Laccaria amethystina LaAM-08-1</name>
    <dbReference type="NCBI Taxonomy" id="1095629"/>
    <lineage>
        <taxon>Eukaryota</taxon>
        <taxon>Fungi</taxon>
        <taxon>Dikarya</taxon>
        <taxon>Basidiomycota</taxon>
        <taxon>Agaricomycotina</taxon>
        <taxon>Agaricomycetes</taxon>
        <taxon>Agaricomycetidae</taxon>
        <taxon>Agaricales</taxon>
        <taxon>Agaricineae</taxon>
        <taxon>Hydnangiaceae</taxon>
        <taxon>Laccaria</taxon>
    </lineage>
</organism>
<proteinExistence type="predicted"/>
<dbReference type="OrthoDB" id="2668963at2759"/>
<dbReference type="HOGENOM" id="CLU_2474958_0_0_1"/>
<protein>
    <submittedName>
        <fullName evidence="1">Uncharacterized protein</fullName>
    </submittedName>
</protein>
<dbReference type="Proteomes" id="UP000054477">
    <property type="component" value="Unassembled WGS sequence"/>
</dbReference>
<dbReference type="EMBL" id="KN838870">
    <property type="protein sequence ID" value="KIJ93024.1"/>
    <property type="molecule type" value="Genomic_DNA"/>
</dbReference>
<reference evidence="1 2" key="1">
    <citation type="submission" date="2014-04" db="EMBL/GenBank/DDBJ databases">
        <authorList>
            <consortium name="DOE Joint Genome Institute"/>
            <person name="Kuo A."/>
            <person name="Kohler A."/>
            <person name="Nagy L.G."/>
            <person name="Floudas D."/>
            <person name="Copeland A."/>
            <person name="Barry K.W."/>
            <person name="Cichocki N."/>
            <person name="Veneault-Fourrey C."/>
            <person name="LaButti K."/>
            <person name="Lindquist E.A."/>
            <person name="Lipzen A."/>
            <person name="Lundell T."/>
            <person name="Morin E."/>
            <person name="Murat C."/>
            <person name="Sun H."/>
            <person name="Tunlid A."/>
            <person name="Henrissat B."/>
            <person name="Grigoriev I.V."/>
            <person name="Hibbett D.S."/>
            <person name="Martin F."/>
            <person name="Nordberg H.P."/>
            <person name="Cantor M.N."/>
            <person name="Hua S.X."/>
        </authorList>
    </citation>
    <scope>NUCLEOTIDE SEQUENCE [LARGE SCALE GENOMIC DNA]</scope>
    <source>
        <strain evidence="1 2">LaAM-08-1</strain>
    </source>
</reference>
<gene>
    <name evidence="1" type="ORF">K443DRAFT_37626</name>
</gene>
<dbReference type="AlphaFoldDB" id="A0A0C9WII9"/>
<accession>A0A0C9WII9</accession>
<keyword evidence="2" id="KW-1185">Reference proteome</keyword>
<name>A0A0C9WII9_9AGAR</name>
<sequence length="88" mass="10022">MLRAISAYRLEQGRKCSKSSPRRGLRRICIELQNTCFEETGNLVKLCHMMLKRLVGGGKTRQQANVDRRWLGDGEEDIVIAFIAEIAD</sequence>
<reference evidence="2" key="2">
    <citation type="submission" date="2015-01" db="EMBL/GenBank/DDBJ databases">
        <title>Evolutionary Origins and Diversification of the Mycorrhizal Mutualists.</title>
        <authorList>
            <consortium name="DOE Joint Genome Institute"/>
            <consortium name="Mycorrhizal Genomics Consortium"/>
            <person name="Kohler A."/>
            <person name="Kuo A."/>
            <person name="Nagy L.G."/>
            <person name="Floudas D."/>
            <person name="Copeland A."/>
            <person name="Barry K.W."/>
            <person name="Cichocki N."/>
            <person name="Veneault-Fourrey C."/>
            <person name="LaButti K."/>
            <person name="Lindquist E.A."/>
            <person name="Lipzen A."/>
            <person name="Lundell T."/>
            <person name="Morin E."/>
            <person name="Murat C."/>
            <person name="Riley R."/>
            <person name="Ohm R."/>
            <person name="Sun H."/>
            <person name="Tunlid A."/>
            <person name="Henrissat B."/>
            <person name="Grigoriev I.V."/>
            <person name="Hibbett D.S."/>
            <person name="Martin F."/>
        </authorList>
    </citation>
    <scope>NUCLEOTIDE SEQUENCE [LARGE SCALE GENOMIC DNA]</scope>
    <source>
        <strain evidence="2">LaAM-08-1</strain>
    </source>
</reference>
<feature type="non-terminal residue" evidence="1">
    <location>
        <position position="88"/>
    </location>
</feature>
<evidence type="ECO:0000313" key="2">
    <source>
        <dbReference type="Proteomes" id="UP000054477"/>
    </source>
</evidence>